<protein>
    <submittedName>
        <fullName evidence="1">Uncharacterized protein</fullName>
    </submittedName>
</protein>
<evidence type="ECO:0000313" key="1">
    <source>
        <dbReference type="EMBL" id="JAD20048.1"/>
    </source>
</evidence>
<dbReference type="AlphaFoldDB" id="A0A0A8Y559"/>
<organism evidence="1">
    <name type="scientific">Arundo donax</name>
    <name type="common">Giant reed</name>
    <name type="synonym">Donax arundinaceus</name>
    <dbReference type="NCBI Taxonomy" id="35708"/>
    <lineage>
        <taxon>Eukaryota</taxon>
        <taxon>Viridiplantae</taxon>
        <taxon>Streptophyta</taxon>
        <taxon>Embryophyta</taxon>
        <taxon>Tracheophyta</taxon>
        <taxon>Spermatophyta</taxon>
        <taxon>Magnoliopsida</taxon>
        <taxon>Liliopsida</taxon>
        <taxon>Poales</taxon>
        <taxon>Poaceae</taxon>
        <taxon>PACMAD clade</taxon>
        <taxon>Arundinoideae</taxon>
        <taxon>Arundineae</taxon>
        <taxon>Arundo</taxon>
    </lineage>
</organism>
<proteinExistence type="predicted"/>
<dbReference type="EMBL" id="GBRH01277847">
    <property type="protein sequence ID" value="JAD20048.1"/>
    <property type="molecule type" value="Transcribed_RNA"/>
</dbReference>
<sequence length="27" mass="3229">MLDKHWRITVTKNKNFPDLICKELAIT</sequence>
<reference evidence="1" key="2">
    <citation type="journal article" date="2015" name="Data Brief">
        <title>Shoot transcriptome of the giant reed, Arundo donax.</title>
        <authorList>
            <person name="Barrero R.A."/>
            <person name="Guerrero F.D."/>
            <person name="Moolhuijzen P."/>
            <person name="Goolsby J.A."/>
            <person name="Tidwell J."/>
            <person name="Bellgard S.E."/>
            <person name="Bellgard M.I."/>
        </authorList>
    </citation>
    <scope>NUCLEOTIDE SEQUENCE</scope>
    <source>
        <tissue evidence="1">Shoot tissue taken approximately 20 cm above the soil surface</tissue>
    </source>
</reference>
<reference evidence="1" key="1">
    <citation type="submission" date="2014-09" db="EMBL/GenBank/DDBJ databases">
        <authorList>
            <person name="Magalhaes I.L.F."/>
            <person name="Oliveira U."/>
            <person name="Santos F.R."/>
            <person name="Vidigal T.H.D.A."/>
            <person name="Brescovit A.D."/>
            <person name="Santos A.J."/>
        </authorList>
    </citation>
    <scope>NUCLEOTIDE SEQUENCE</scope>
    <source>
        <tissue evidence="1">Shoot tissue taken approximately 20 cm above the soil surface</tissue>
    </source>
</reference>
<accession>A0A0A8Y559</accession>
<name>A0A0A8Y559_ARUDO</name>